<dbReference type="EMBL" id="JADCKB010000003">
    <property type="protein sequence ID" value="MBE5039339.1"/>
    <property type="molecule type" value="Genomic_DNA"/>
</dbReference>
<dbReference type="SUPFAM" id="SSF53756">
    <property type="entry name" value="UDP-Glycosyltransferase/glycogen phosphorylase"/>
    <property type="match status" value="1"/>
</dbReference>
<proteinExistence type="predicted"/>
<feature type="domain" description="Glycosyl transferase family 1" evidence="1">
    <location>
        <begin position="170"/>
        <end position="332"/>
    </location>
</feature>
<dbReference type="PANTHER" id="PTHR45947">
    <property type="entry name" value="SULFOQUINOVOSYL TRANSFERASE SQD2"/>
    <property type="match status" value="1"/>
</dbReference>
<evidence type="ECO:0000313" key="4">
    <source>
        <dbReference type="Proteomes" id="UP000806542"/>
    </source>
</evidence>
<evidence type="ECO:0000259" key="1">
    <source>
        <dbReference type="Pfam" id="PF00534"/>
    </source>
</evidence>
<dbReference type="InterPro" id="IPR050194">
    <property type="entry name" value="Glycosyltransferase_grp1"/>
</dbReference>
<gene>
    <name evidence="3" type="ORF">INF28_02505</name>
</gene>
<dbReference type="Pfam" id="PF13477">
    <property type="entry name" value="Glyco_trans_4_2"/>
    <property type="match status" value="1"/>
</dbReference>
<dbReference type="Proteomes" id="UP000806542">
    <property type="component" value="Unassembled WGS sequence"/>
</dbReference>
<reference evidence="3" key="1">
    <citation type="submission" date="2020-10" db="EMBL/GenBank/DDBJ databases">
        <title>ChiBAC.</title>
        <authorList>
            <person name="Zenner C."/>
            <person name="Hitch T.C.A."/>
            <person name="Clavel T."/>
        </authorList>
    </citation>
    <scope>NUCLEOTIDE SEQUENCE</scope>
    <source>
        <strain evidence="3">DSM 107454</strain>
    </source>
</reference>
<dbReference type="Pfam" id="PF00534">
    <property type="entry name" value="Glycos_transf_1"/>
    <property type="match status" value="1"/>
</dbReference>
<dbReference type="PANTHER" id="PTHR45947:SF3">
    <property type="entry name" value="SULFOQUINOVOSYL TRANSFERASE SQD2"/>
    <property type="match status" value="1"/>
</dbReference>
<name>A0A9D5R8D6_9FIRM</name>
<keyword evidence="4" id="KW-1185">Reference proteome</keyword>
<dbReference type="RefSeq" id="WP_226391900.1">
    <property type="nucleotide sequence ID" value="NZ_JADCKB010000003.1"/>
</dbReference>
<dbReference type="GO" id="GO:0016757">
    <property type="term" value="F:glycosyltransferase activity"/>
    <property type="evidence" value="ECO:0007669"/>
    <property type="project" value="InterPro"/>
</dbReference>
<dbReference type="InterPro" id="IPR028098">
    <property type="entry name" value="Glyco_trans_4-like_N"/>
</dbReference>
<evidence type="ECO:0000259" key="2">
    <source>
        <dbReference type="Pfam" id="PF13477"/>
    </source>
</evidence>
<organism evidence="3 4">
    <name type="scientific">Ructibacterium gallinarum</name>
    <dbReference type="NCBI Taxonomy" id="2779355"/>
    <lineage>
        <taxon>Bacteria</taxon>
        <taxon>Bacillati</taxon>
        <taxon>Bacillota</taxon>
        <taxon>Clostridia</taxon>
        <taxon>Eubacteriales</taxon>
        <taxon>Oscillospiraceae</taxon>
        <taxon>Ructibacterium</taxon>
    </lineage>
</organism>
<comment type="caution">
    <text evidence="3">The sequence shown here is derived from an EMBL/GenBank/DDBJ whole genome shotgun (WGS) entry which is preliminary data.</text>
</comment>
<accession>A0A9D5R8D6</accession>
<evidence type="ECO:0000313" key="3">
    <source>
        <dbReference type="EMBL" id="MBE5039339.1"/>
    </source>
</evidence>
<feature type="domain" description="Glycosyltransferase subfamily 4-like N-terminal" evidence="2">
    <location>
        <begin position="35"/>
        <end position="134"/>
    </location>
</feature>
<dbReference type="AlphaFoldDB" id="A0A9D5R8D6"/>
<dbReference type="Gene3D" id="3.40.50.2000">
    <property type="entry name" value="Glycogen Phosphorylase B"/>
    <property type="match status" value="2"/>
</dbReference>
<dbReference type="InterPro" id="IPR001296">
    <property type="entry name" value="Glyco_trans_1"/>
</dbReference>
<protein>
    <submittedName>
        <fullName evidence="3">Glycosyltransferase</fullName>
    </submittedName>
</protein>
<sequence length="358" mass="40865">MSEKRKPKIMITFREGGQNGGPYISHRRIMESKLKEKYEFVPLIIPKGRLGILNIFKLWKMVKSIRETQPDIVHYAGLELVGWYSMLASKLAGIKNTILAIHGSSLEAAFFPWYKRIVMKAIEVITLKNAAIVYGVSDYVSSWKRSQKYTKKYYGTIYNLPGERGKMQSDFRKNMGFSDEDILIVSTGRIEIEKGFATLLKMIVEHWWDSNIKFIIVGEGSYLGHMKSVISAADKSTQVFFMGYQQDVRSILLGCDIFVLCTWHETLCNSVVEASGVGLPVIATNVGGIPEIVSDGKSGFLVDNQIEEYITKLRILIADENLRKRMGHEAKKLIDQKLNEETIIQQIDEVYSYFDNWM</sequence>